<protein>
    <recommendedName>
        <fullName evidence="10">Palmitoyltransferase</fullName>
        <ecNumber evidence="10">2.3.1.225</ecNumber>
    </recommendedName>
</protein>
<keyword evidence="4 10" id="KW-1133">Transmembrane helix</keyword>
<evidence type="ECO:0000256" key="4">
    <source>
        <dbReference type="ARBA" id="ARBA00022989"/>
    </source>
</evidence>
<evidence type="ECO:0000256" key="10">
    <source>
        <dbReference type="RuleBase" id="RU079119"/>
    </source>
</evidence>
<dbReference type="InterPro" id="IPR039859">
    <property type="entry name" value="PFA4/ZDH16/20/ERF2-like"/>
</dbReference>
<dbReference type="RefSeq" id="XP_025427585.1">
    <property type="nucleotide sequence ID" value="XM_025579342.1"/>
</dbReference>
<feature type="transmembrane region" description="Helical" evidence="10">
    <location>
        <begin position="222"/>
        <end position="242"/>
    </location>
</feature>
<dbReference type="Pfam" id="PF00179">
    <property type="entry name" value="UQ_con"/>
    <property type="match status" value="1"/>
</dbReference>
<evidence type="ECO:0000256" key="11">
    <source>
        <dbReference type="SAM" id="MobiDB-lite"/>
    </source>
</evidence>
<evidence type="ECO:0000313" key="14">
    <source>
        <dbReference type="Proteomes" id="UP000248349"/>
    </source>
</evidence>
<evidence type="ECO:0000256" key="8">
    <source>
        <dbReference type="ARBA" id="ARBA00023315"/>
    </source>
</evidence>
<keyword evidence="3 10" id="KW-0812">Transmembrane</keyword>
<gene>
    <name evidence="13" type="ORF">BP01DRAFT_418613</name>
</gene>
<evidence type="ECO:0000313" key="13">
    <source>
        <dbReference type="EMBL" id="PYH41603.1"/>
    </source>
</evidence>
<dbReference type="GO" id="GO:0019706">
    <property type="term" value="F:protein-cysteine S-palmitoyltransferase activity"/>
    <property type="evidence" value="ECO:0007669"/>
    <property type="project" value="UniProtKB-EC"/>
</dbReference>
<evidence type="ECO:0000256" key="2">
    <source>
        <dbReference type="ARBA" id="ARBA00022679"/>
    </source>
</evidence>
<keyword evidence="8 10" id="KW-0012">Acyltransferase</keyword>
<evidence type="ECO:0000256" key="5">
    <source>
        <dbReference type="ARBA" id="ARBA00023136"/>
    </source>
</evidence>
<dbReference type="PROSITE" id="PS50127">
    <property type="entry name" value="UBC_2"/>
    <property type="match status" value="1"/>
</dbReference>
<organism evidence="13 14">
    <name type="scientific">Aspergillus saccharolyticus JOP 1030-1</name>
    <dbReference type="NCBI Taxonomy" id="1450539"/>
    <lineage>
        <taxon>Eukaryota</taxon>
        <taxon>Fungi</taxon>
        <taxon>Dikarya</taxon>
        <taxon>Ascomycota</taxon>
        <taxon>Pezizomycotina</taxon>
        <taxon>Eurotiomycetes</taxon>
        <taxon>Eurotiomycetidae</taxon>
        <taxon>Eurotiales</taxon>
        <taxon>Aspergillaceae</taxon>
        <taxon>Aspergillus</taxon>
        <taxon>Aspergillus subgen. Circumdati</taxon>
    </lineage>
</organism>
<dbReference type="Proteomes" id="UP000248349">
    <property type="component" value="Unassembled WGS sequence"/>
</dbReference>
<dbReference type="GO" id="GO:0016020">
    <property type="term" value="C:membrane"/>
    <property type="evidence" value="ECO:0007669"/>
    <property type="project" value="UniProtKB-SubCell"/>
</dbReference>
<feature type="compositionally biased region" description="Low complexity" evidence="11">
    <location>
        <begin position="727"/>
        <end position="751"/>
    </location>
</feature>
<dbReference type="SMART" id="SM00212">
    <property type="entry name" value="UBCc"/>
    <property type="match status" value="1"/>
</dbReference>
<dbReference type="STRING" id="1450539.A0A318ZA71"/>
<dbReference type="SUPFAM" id="SSF54495">
    <property type="entry name" value="UBC-like"/>
    <property type="match status" value="1"/>
</dbReference>
<evidence type="ECO:0000259" key="12">
    <source>
        <dbReference type="PROSITE" id="PS50127"/>
    </source>
</evidence>
<reference evidence="13 14" key="1">
    <citation type="submission" date="2016-12" db="EMBL/GenBank/DDBJ databases">
        <title>The genomes of Aspergillus section Nigri reveals drivers in fungal speciation.</title>
        <authorList>
            <consortium name="DOE Joint Genome Institute"/>
            <person name="Vesth T.C."/>
            <person name="Nybo J."/>
            <person name="Theobald S."/>
            <person name="Brandl J."/>
            <person name="Frisvad J.C."/>
            <person name="Nielsen K.F."/>
            <person name="Lyhne E.K."/>
            <person name="Kogle M.E."/>
            <person name="Kuo A."/>
            <person name="Riley R."/>
            <person name="Clum A."/>
            <person name="Nolan M."/>
            <person name="Lipzen A."/>
            <person name="Salamov A."/>
            <person name="Henrissat B."/>
            <person name="Wiebenga A."/>
            <person name="De Vries R.P."/>
            <person name="Grigoriev I.V."/>
            <person name="Mortensen U.H."/>
            <person name="Andersen M.R."/>
            <person name="Baker S.E."/>
        </authorList>
    </citation>
    <scope>NUCLEOTIDE SEQUENCE [LARGE SCALE GENOMIC DNA]</scope>
    <source>
        <strain evidence="13 14">JOP 1030-1</strain>
    </source>
</reference>
<keyword evidence="6" id="KW-0564">Palmitate</keyword>
<accession>A0A318ZA71</accession>
<dbReference type="PANTHER" id="PTHR12246">
    <property type="entry name" value="PALMITOYLTRANSFERASE ZDHHC16"/>
    <property type="match status" value="1"/>
</dbReference>
<evidence type="ECO:0000256" key="6">
    <source>
        <dbReference type="ARBA" id="ARBA00023139"/>
    </source>
</evidence>
<feature type="compositionally biased region" description="Basic and acidic residues" evidence="11">
    <location>
        <begin position="671"/>
        <end position="696"/>
    </location>
</feature>
<feature type="transmembrane region" description="Helical" evidence="10">
    <location>
        <begin position="71"/>
        <end position="91"/>
    </location>
</feature>
<comment type="subcellular location">
    <subcellularLocation>
        <location evidence="1">Membrane</location>
        <topology evidence="1">Multi-pass membrane protein</topology>
    </subcellularLocation>
</comment>
<dbReference type="InterPro" id="IPR001594">
    <property type="entry name" value="Palmitoyltrfase_DHHC"/>
</dbReference>
<evidence type="ECO:0000256" key="9">
    <source>
        <dbReference type="ARBA" id="ARBA00048048"/>
    </source>
</evidence>
<evidence type="ECO:0000256" key="3">
    <source>
        <dbReference type="ARBA" id="ARBA00022692"/>
    </source>
</evidence>
<dbReference type="InterPro" id="IPR000608">
    <property type="entry name" value="UBC"/>
</dbReference>
<comment type="similarity">
    <text evidence="10">Belongs to the DHHC palmitoyltransferase family.</text>
</comment>
<keyword evidence="5 10" id="KW-0472">Membrane</keyword>
<dbReference type="EC" id="2.3.1.225" evidence="10"/>
<dbReference type="GeneID" id="37080571"/>
<sequence length="777" mass="86167">MATLAASPPSSPSWPKRRPRAWALRIERYCCTAASFFPLAFVYGLTTWAVWVEASVGFKPVQSSWIGIPSSLLGIFLYICLNTCYTVAVFTDPGSPLKPSSSSSSSSQHEYSALPVTELPQYTAYTVNSTGGSRFCKKCQCPKPDRAHHCSTCKRCVLKMDHHCPWLATCVGLYNYKAFLLFLIYTSVFCWVDFLVASTWIWNEMLDDSKYVDFDKMLPINVVLLAVLGGIIGLVLSGFTAWHISLAVRGVTTIECLEKTRYVSPLRKALDRHRYEGLAGHDADGGNSGGGGLGHRLQEYGGQILEAHANAIPGVTRAEEGEDEASPPPPGAARQFSSGQDGLSPAQQALTRSYADMERQREHDRYQSYLEEQDSEKMPHAFDLGWKRNLLHLFGRRPLLWPVPVCTTTGDGWHWEPSAKFLEARDGYYRDFWMGADATAANSAAAWTPHQPLDVQRKWCEMNPSLRRLTREQVDLLKNPDPTFHATPIDPSNLYDWHFTLQGPPAPSPYSGGLYHGRIVLPPTYPLRPPSFRFLTPSGRFEVNREICLSISGHHEETWQPAWGIRTALIALRTFMDGDARGQVGGLDVGEDVRRGYARGSRGWRCDLCKGRVVGEDDDDDEGEGGGGGDNEGEGRTNEEVMERWWAYCRSRGVEVSSGSEGEGEGTGGTVKEEEARESGTEQGEDTRKVEDEHEAQTALSTDTAETHPPTIIHSSPPTQSQPETAPQPVQTPSQPQLLQQQPQPQLSPDTPWLDRAIIGVVIALVAMILRRIARDE</sequence>
<comment type="domain">
    <text evidence="10">The DHHC domain is required for palmitoyltransferase activity.</text>
</comment>
<dbReference type="InterPro" id="IPR016135">
    <property type="entry name" value="UBQ-conjugating_enzyme/RWD"/>
</dbReference>
<feature type="compositionally biased region" description="Polar residues" evidence="11">
    <location>
        <begin position="713"/>
        <end position="725"/>
    </location>
</feature>
<evidence type="ECO:0000256" key="1">
    <source>
        <dbReference type="ARBA" id="ARBA00004141"/>
    </source>
</evidence>
<feature type="transmembrane region" description="Helical" evidence="10">
    <location>
        <begin position="179"/>
        <end position="202"/>
    </location>
</feature>
<dbReference type="PROSITE" id="PS50216">
    <property type="entry name" value="DHHC"/>
    <property type="match status" value="1"/>
</dbReference>
<comment type="catalytic activity">
    <reaction evidence="9 10">
        <text>L-cysteinyl-[protein] + hexadecanoyl-CoA = S-hexadecanoyl-L-cysteinyl-[protein] + CoA</text>
        <dbReference type="Rhea" id="RHEA:36683"/>
        <dbReference type="Rhea" id="RHEA-COMP:10131"/>
        <dbReference type="Rhea" id="RHEA-COMP:11032"/>
        <dbReference type="ChEBI" id="CHEBI:29950"/>
        <dbReference type="ChEBI" id="CHEBI:57287"/>
        <dbReference type="ChEBI" id="CHEBI:57379"/>
        <dbReference type="ChEBI" id="CHEBI:74151"/>
        <dbReference type="EC" id="2.3.1.225"/>
    </reaction>
</comment>
<feature type="region of interest" description="Disordered" evidence="11">
    <location>
        <begin position="613"/>
        <end position="638"/>
    </location>
</feature>
<dbReference type="CDD" id="cd23799">
    <property type="entry name" value="UBCc_UBE2J"/>
    <property type="match status" value="1"/>
</dbReference>
<keyword evidence="14" id="KW-1185">Reference proteome</keyword>
<feature type="region of interest" description="Disordered" evidence="11">
    <location>
        <begin position="653"/>
        <end position="751"/>
    </location>
</feature>
<dbReference type="OrthoDB" id="302728at2759"/>
<feature type="region of interest" description="Disordered" evidence="11">
    <location>
        <begin position="316"/>
        <end position="346"/>
    </location>
</feature>
<feature type="transmembrane region" description="Helical" evidence="10">
    <location>
        <begin position="26"/>
        <end position="51"/>
    </location>
</feature>
<dbReference type="EMBL" id="KZ821262">
    <property type="protein sequence ID" value="PYH41603.1"/>
    <property type="molecule type" value="Genomic_DNA"/>
</dbReference>
<proteinExistence type="inferred from homology"/>
<keyword evidence="7" id="KW-0449">Lipoprotein</keyword>
<keyword evidence="2 10" id="KW-0808">Transferase</keyword>
<feature type="domain" description="UBC core" evidence="12">
    <location>
        <begin position="464"/>
        <end position="613"/>
    </location>
</feature>
<evidence type="ECO:0000256" key="7">
    <source>
        <dbReference type="ARBA" id="ARBA00023288"/>
    </source>
</evidence>
<name>A0A318ZA71_9EURO</name>
<dbReference type="Gene3D" id="3.10.110.10">
    <property type="entry name" value="Ubiquitin Conjugating Enzyme"/>
    <property type="match status" value="1"/>
</dbReference>
<feature type="compositionally biased region" description="Polar residues" evidence="11">
    <location>
        <begin position="335"/>
        <end position="346"/>
    </location>
</feature>
<dbReference type="AlphaFoldDB" id="A0A318ZA71"/>
<dbReference type="Pfam" id="PF01529">
    <property type="entry name" value="DHHC"/>
    <property type="match status" value="1"/>
</dbReference>